<sequence>MLWLGAGIPVIGAVLTAIALQLLGLGGESEPDPASAGAGASSASPSVPPFVVTARQENEAGCTALPRKVSSPEDRAELVTGGDVNAVIRRQQGARVGEMNLGLTLEGGPRSLTITSIEIQPKSPRPAEPFVGTLLCEPDAGGEAKIQLFADMDSPEPAFLTGKNSTQKYFKEKAITLGPGEQVNLSATFLAEKGSREFGLLIRYVRNGKDGTVPVPAPRGGRYAVTGFADRYGAVYEGSAGGVYRRLEDPRPCPWLPASRGC</sequence>
<evidence type="ECO:0000313" key="1">
    <source>
        <dbReference type="EMBL" id="GAA3587296.1"/>
    </source>
</evidence>
<keyword evidence="2" id="KW-1185">Reference proteome</keyword>
<dbReference type="RefSeq" id="WP_346185955.1">
    <property type="nucleotide sequence ID" value="NZ_BAABCE010000023.1"/>
</dbReference>
<accession>A0ABP6YTC4</accession>
<protein>
    <submittedName>
        <fullName evidence="1">Uncharacterized protein</fullName>
    </submittedName>
</protein>
<comment type="caution">
    <text evidence="1">The sequence shown here is derived from an EMBL/GenBank/DDBJ whole genome shotgun (WGS) entry which is preliminary data.</text>
</comment>
<name>A0ABP6YTC4_9ACTN</name>
<evidence type="ECO:0000313" key="2">
    <source>
        <dbReference type="Proteomes" id="UP001500707"/>
    </source>
</evidence>
<proteinExistence type="predicted"/>
<dbReference type="Proteomes" id="UP001500707">
    <property type="component" value="Unassembled WGS sequence"/>
</dbReference>
<organism evidence="1 2">
    <name type="scientific">Streptomyces osmaniensis</name>
    <dbReference type="NCBI Taxonomy" id="593134"/>
    <lineage>
        <taxon>Bacteria</taxon>
        <taxon>Bacillati</taxon>
        <taxon>Actinomycetota</taxon>
        <taxon>Actinomycetes</taxon>
        <taxon>Kitasatosporales</taxon>
        <taxon>Streptomycetaceae</taxon>
        <taxon>Streptomyces</taxon>
    </lineage>
</organism>
<dbReference type="EMBL" id="BAABCE010000023">
    <property type="protein sequence ID" value="GAA3587296.1"/>
    <property type="molecule type" value="Genomic_DNA"/>
</dbReference>
<reference evidence="2" key="1">
    <citation type="journal article" date="2019" name="Int. J. Syst. Evol. Microbiol.">
        <title>The Global Catalogue of Microorganisms (GCM) 10K type strain sequencing project: providing services to taxonomists for standard genome sequencing and annotation.</title>
        <authorList>
            <consortium name="The Broad Institute Genomics Platform"/>
            <consortium name="The Broad Institute Genome Sequencing Center for Infectious Disease"/>
            <person name="Wu L."/>
            <person name="Ma J."/>
        </authorList>
    </citation>
    <scope>NUCLEOTIDE SEQUENCE [LARGE SCALE GENOMIC DNA]</scope>
    <source>
        <strain evidence="2">JCM 17656</strain>
    </source>
</reference>
<gene>
    <name evidence="1" type="ORF">GCM10022295_81040</name>
</gene>